<feature type="domain" description="Peptidase C39-like" evidence="2">
    <location>
        <begin position="35"/>
        <end position="199"/>
    </location>
</feature>
<dbReference type="InterPro" id="IPR016997">
    <property type="entry name" value="UCP032442"/>
</dbReference>
<accession>A0A926KMV9</accession>
<dbReference type="InterPro" id="IPR039564">
    <property type="entry name" value="Peptidase_C39-like"/>
</dbReference>
<evidence type="ECO:0000259" key="2">
    <source>
        <dbReference type="Pfam" id="PF13529"/>
    </source>
</evidence>
<name>A0A926KMV9_9BACL</name>
<dbReference type="PIRSF" id="PIRSF032442">
    <property type="entry name" value="UCP032442"/>
    <property type="match status" value="1"/>
</dbReference>
<sequence length="228" mass="25502">MSSIAEMRNVPSDFSSEKLTPGPTAPAAEKETVLLDIPIIKQNPELKYGCEVTSLAMVLKHAGVKTDKLKLADELPKDEDPVKKTKSGDITRWGNPDHGFVGDITGKTAGYAVYAGPLEKLMMQYLPNRTVNLTRKSFDEVLAQLKKEKPVILWTTGDYKLPDRWESWKHGNEEIKTPLDLHAVVLVGFDQEHIYVNDPLTGKKAHKTKKDSFLESWKALGQQALSYN</sequence>
<dbReference type="Gene3D" id="3.90.70.10">
    <property type="entry name" value="Cysteine proteinases"/>
    <property type="match status" value="1"/>
</dbReference>
<gene>
    <name evidence="3" type="ORF">ICC18_11605</name>
</gene>
<comment type="caution">
    <text evidence="3">The sequence shown here is derived from an EMBL/GenBank/DDBJ whole genome shotgun (WGS) entry which is preliminary data.</text>
</comment>
<evidence type="ECO:0000313" key="3">
    <source>
        <dbReference type="EMBL" id="MBD0380764.1"/>
    </source>
</evidence>
<proteinExistence type="predicted"/>
<dbReference type="Pfam" id="PF13529">
    <property type="entry name" value="Peptidase_C39_2"/>
    <property type="match status" value="1"/>
</dbReference>
<dbReference type="AlphaFoldDB" id="A0A926KMV9"/>
<evidence type="ECO:0000256" key="1">
    <source>
        <dbReference type="SAM" id="MobiDB-lite"/>
    </source>
</evidence>
<keyword evidence="4" id="KW-1185">Reference proteome</keyword>
<dbReference type="EMBL" id="JACVVD010000003">
    <property type="protein sequence ID" value="MBD0380764.1"/>
    <property type="molecule type" value="Genomic_DNA"/>
</dbReference>
<dbReference type="PANTHER" id="PTHR37806">
    <property type="entry name" value="LMO0724 PROTEIN"/>
    <property type="match status" value="1"/>
</dbReference>
<reference evidence="3" key="1">
    <citation type="submission" date="2020-09" db="EMBL/GenBank/DDBJ databases">
        <title>Draft Genome Sequence of Paenibacillus sp. WST5.</title>
        <authorList>
            <person name="Bao Z."/>
        </authorList>
    </citation>
    <scope>NUCLEOTIDE SEQUENCE</scope>
    <source>
        <strain evidence="3">WST5</strain>
    </source>
</reference>
<dbReference type="PANTHER" id="PTHR37806:SF1">
    <property type="entry name" value="PEPTIDASE C39-LIKE DOMAIN-CONTAINING PROTEIN"/>
    <property type="match status" value="1"/>
</dbReference>
<evidence type="ECO:0000313" key="4">
    <source>
        <dbReference type="Proteomes" id="UP000650466"/>
    </source>
</evidence>
<organism evidence="3 4">
    <name type="scientific">Paenibacillus sedimenti</name>
    <dbReference type="NCBI Taxonomy" id="2770274"/>
    <lineage>
        <taxon>Bacteria</taxon>
        <taxon>Bacillati</taxon>
        <taxon>Bacillota</taxon>
        <taxon>Bacilli</taxon>
        <taxon>Bacillales</taxon>
        <taxon>Paenibacillaceae</taxon>
        <taxon>Paenibacillus</taxon>
    </lineage>
</organism>
<protein>
    <submittedName>
        <fullName evidence="3">C39 family peptidase</fullName>
    </submittedName>
</protein>
<dbReference type="Proteomes" id="UP000650466">
    <property type="component" value="Unassembled WGS sequence"/>
</dbReference>
<feature type="region of interest" description="Disordered" evidence="1">
    <location>
        <begin position="1"/>
        <end position="27"/>
    </location>
</feature>